<dbReference type="PROSITE" id="PS50921">
    <property type="entry name" value="ANTAR"/>
    <property type="match status" value="1"/>
</dbReference>
<dbReference type="AlphaFoldDB" id="A0A4Z0WHP7"/>
<evidence type="ECO:0000256" key="1">
    <source>
        <dbReference type="SAM" id="Coils"/>
    </source>
</evidence>
<dbReference type="EMBL" id="SRMF01000001">
    <property type="protein sequence ID" value="TGG95447.1"/>
    <property type="molecule type" value="Genomic_DNA"/>
</dbReference>
<reference evidence="3 4" key="1">
    <citation type="submission" date="2019-04" db="EMBL/GenBank/DDBJ databases">
        <title>Natronospirillum operosus gen. nov., sp. nov., a haloalkaliphilic satellite isolated from decaying biomass of laboratory culture of cyanobacterium Geitlerinema sp. and proposal of Natronospirillaceae fam. nov. and Saccharospirillaceae fam. nov.</title>
        <authorList>
            <person name="Kevbrin V."/>
            <person name="Boltyanskaya Y."/>
            <person name="Koziaeva V."/>
            <person name="Grouzdev D.S."/>
            <person name="Park M."/>
            <person name="Cho J."/>
        </authorList>
    </citation>
    <scope>NUCLEOTIDE SEQUENCE [LARGE SCALE GENOMIC DNA]</scope>
    <source>
        <strain evidence="3 4">G-116</strain>
    </source>
</reference>
<dbReference type="Gene3D" id="1.10.10.10">
    <property type="entry name" value="Winged helix-like DNA-binding domain superfamily/Winged helix DNA-binding domain"/>
    <property type="match status" value="1"/>
</dbReference>
<feature type="coiled-coil region" evidence="1">
    <location>
        <begin position="349"/>
        <end position="383"/>
    </location>
</feature>
<evidence type="ECO:0000313" key="3">
    <source>
        <dbReference type="EMBL" id="TGG95447.1"/>
    </source>
</evidence>
<feature type="domain" description="ANTAR" evidence="2">
    <location>
        <begin position="359"/>
        <end position="420"/>
    </location>
</feature>
<gene>
    <name evidence="3" type="ORF">E4656_03210</name>
</gene>
<dbReference type="Pfam" id="PF08376">
    <property type="entry name" value="NIT"/>
    <property type="match status" value="1"/>
</dbReference>
<keyword evidence="1" id="KW-0175">Coiled coil</keyword>
<dbReference type="Pfam" id="PF03861">
    <property type="entry name" value="ANTAR"/>
    <property type="match status" value="1"/>
</dbReference>
<proteinExistence type="predicted"/>
<dbReference type="RefSeq" id="WP_135481126.1">
    <property type="nucleotide sequence ID" value="NZ_SRMF01000001.1"/>
</dbReference>
<organism evidence="3 4">
    <name type="scientific">Natronospirillum operosum</name>
    <dbReference type="NCBI Taxonomy" id="2759953"/>
    <lineage>
        <taxon>Bacteria</taxon>
        <taxon>Pseudomonadati</taxon>
        <taxon>Pseudomonadota</taxon>
        <taxon>Gammaproteobacteria</taxon>
        <taxon>Oceanospirillales</taxon>
        <taxon>Natronospirillaceae</taxon>
        <taxon>Natronospirillum</taxon>
    </lineage>
</organism>
<evidence type="ECO:0000259" key="2">
    <source>
        <dbReference type="PROSITE" id="PS50921"/>
    </source>
</evidence>
<dbReference type="GO" id="GO:0003723">
    <property type="term" value="F:RNA binding"/>
    <property type="evidence" value="ECO:0007669"/>
    <property type="project" value="InterPro"/>
</dbReference>
<keyword evidence="4" id="KW-1185">Reference proteome</keyword>
<dbReference type="SMART" id="SM01012">
    <property type="entry name" value="ANTAR"/>
    <property type="match status" value="1"/>
</dbReference>
<dbReference type="SUPFAM" id="SSF52172">
    <property type="entry name" value="CheY-like"/>
    <property type="match status" value="1"/>
</dbReference>
<sequence length="431" mass="48157">MPTTSSTHSNDDVTEYLMAALRCDLLSLEQLHTMGQLIAHISELVHCLQYERGASNLYVGSQGERCKTRLPILVKAAQHAEADTREFLGQLDLRSHGMSGASRLLSRIALALHGLDELQQVRSDIVSLRTAPASIIEGFSSLIQSLLAIVFEAADTATHDDLSNRIIALFHLMQGKELCGQERALGSAGLAMGRLDESFTEQLQFLIDNQERCFTIVEEFSDAQARAQWTECMAQDQTAALERLRRIAFTSAINGEADRDLSDTWFAVTSERIAALRLLEQGMEERLQAECEARIAEAQKRLDDHEVDLARAAGRRSVAFFFVPEASKHHELRTVDIGCVGQQIGRSLFELLQDQSLRLQQMAEELEEAKIALNERKLIEKAKGVIMSYRGLSEPDAHRFLRQVAMSQNRRLGEVARETLAMAEVFPPPKD</sequence>
<feature type="coiled-coil region" evidence="1">
    <location>
        <begin position="279"/>
        <end position="315"/>
    </location>
</feature>
<dbReference type="InterPro" id="IPR011006">
    <property type="entry name" value="CheY-like_superfamily"/>
</dbReference>
<accession>A0A4Z0WHP7</accession>
<protein>
    <submittedName>
        <fullName evidence="3">ANTAR domain-containing protein</fullName>
    </submittedName>
</protein>
<name>A0A4Z0WHP7_9GAMM</name>
<dbReference type="Proteomes" id="UP000297475">
    <property type="component" value="Unassembled WGS sequence"/>
</dbReference>
<dbReference type="OrthoDB" id="9782798at2"/>
<comment type="caution">
    <text evidence="3">The sequence shown here is derived from an EMBL/GenBank/DDBJ whole genome shotgun (WGS) entry which is preliminary data.</text>
</comment>
<dbReference type="InterPro" id="IPR005561">
    <property type="entry name" value="ANTAR"/>
</dbReference>
<evidence type="ECO:0000313" key="4">
    <source>
        <dbReference type="Proteomes" id="UP000297475"/>
    </source>
</evidence>
<dbReference type="InterPro" id="IPR013587">
    <property type="entry name" value="Nitrate/nitrite_sensing"/>
</dbReference>
<dbReference type="InterPro" id="IPR036388">
    <property type="entry name" value="WH-like_DNA-bd_sf"/>
</dbReference>